<protein>
    <recommendedName>
        <fullName evidence="5">1-(5-phosphoribosyl)-5-[(5-phosphoribosylamino)methylideneamino]imidazole-4-carboxamideisomerase</fullName>
        <ecNumber evidence="5">5.3.1.16</ecNumber>
    </recommendedName>
</protein>
<evidence type="ECO:0000256" key="3">
    <source>
        <dbReference type="ARBA" id="ARBA00005133"/>
    </source>
</evidence>
<evidence type="ECO:0000256" key="5">
    <source>
        <dbReference type="ARBA" id="ARBA00012550"/>
    </source>
</evidence>
<dbReference type="InterPro" id="IPR044524">
    <property type="entry name" value="Isoase_HisA-like"/>
</dbReference>
<dbReference type="GO" id="GO:0000105">
    <property type="term" value="P:L-histidine biosynthetic process"/>
    <property type="evidence" value="ECO:0007669"/>
    <property type="project" value="UniProtKB-UniPathway"/>
</dbReference>
<dbReference type="UniPathway" id="UPA00031">
    <property type="reaction ID" value="UER00009"/>
</dbReference>
<evidence type="ECO:0000256" key="1">
    <source>
        <dbReference type="ARBA" id="ARBA00000901"/>
    </source>
</evidence>
<evidence type="ECO:0000256" key="9">
    <source>
        <dbReference type="ARBA" id="ARBA00023235"/>
    </source>
</evidence>
<dbReference type="InterPro" id="IPR006063">
    <property type="entry name" value="HisA_bact_arch"/>
</dbReference>
<dbReference type="EC" id="5.3.1.16" evidence="5"/>
<dbReference type="EMBL" id="VSSQ01017356">
    <property type="protein sequence ID" value="MPM59568.1"/>
    <property type="molecule type" value="Genomic_DNA"/>
</dbReference>
<dbReference type="HAMAP" id="MF_01014">
    <property type="entry name" value="HisA"/>
    <property type="match status" value="1"/>
</dbReference>
<gene>
    <name evidence="10" type="primary">hisA_29</name>
    <name evidence="10" type="ORF">SDC9_106412</name>
</gene>
<dbReference type="InterPro" id="IPR023016">
    <property type="entry name" value="HisA/PriA"/>
</dbReference>
<reference evidence="10" key="1">
    <citation type="submission" date="2019-08" db="EMBL/GenBank/DDBJ databases">
        <authorList>
            <person name="Kucharzyk K."/>
            <person name="Murdoch R.W."/>
            <person name="Higgins S."/>
            <person name="Loffler F."/>
        </authorList>
    </citation>
    <scope>NUCLEOTIDE SEQUENCE</scope>
</reference>
<dbReference type="InterPro" id="IPR011060">
    <property type="entry name" value="RibuloseP-bd_barrel"/>
</dbReference>
<dbReference type="GO" id="GO:0003949">
    <property type="term" value="F:1-(5-phosphoribosyl)-5-[(5-phosphoribosylamino)methylideneamino]imidazole-4-carboxamide isomerase activity"/>
    <property type="evidence" value="ECO:0007669"/>
    <property type="project" value="UniProtKB-EC"/>
</dbReference>
<dbReference type="InterPro" id="IPR013785">
    <property type="entry name" value="Aldolase_TIM"/>
</dbReference>
<dbReference type="FunFam" id="3.20.20.70:FF:000009">
    <property type="entry name" value="1-(5-phosphoribosyl)-5-[(5-phosphoribosylamino)methylideneamino] imidazole-4-carboxamide isomerase"/>
    <property type="match status" value="1"/>
</dbReference>
<comment type="similarity">
    <text evidence="4">Belongs to the HisA/HisF family.</text>
</comment>
<dbReference type="GO" id="GO:0005737">
    <property type="term" value="C:cytoplasm"/>
    <property type="evidence" value="ECO:0007669"/>
    <property type="project" value="UniProtKB-SubCell"/>
</dbReference>
<comment type="subcellular location">
    <subcellularLocation>
        <location evidence="2">Cytoplasm</location>
    </subcellularLocation>
</comment>
<dbReference type="NCBIfam" id="TIGR00007">
    <property type="entry name" value="1-(5-phosphoribosyl)-5-[(5-phosphoribosylamino)methylideneamino]imidazole-4-carboxamide isomerase"/>
    <property type="match status" value="1"/>
</dbReference>
<keyword evidence="6" id="KW-0963">Cytoplasm</keyword>
<comment type="caution">
    <text evidence="10">The sequence shown here is derived from an EMBL/GenBank/DDBJ whole genome shotgun (WGS) entry which is preliminary data.</text>
</comment>
<evidence type="ECO:0000256" key="4">
    <source>
        <dbReference type="ARBA" id="ARBA00009667"/>
    </source>
</evidence>
<dbReference type="InterPro" id="IPR006062">
    <property type="entry name" value="His_biosynth"/>
</dbReference>
<dbReference type="PANTHER" id="PTHR43090">
    <property type="entry name" value="1-(5-PHOSPHORIBOSYL)-5-[(5-PHOSPHORIBOSYLAMINO)METHYLIDENEAMINO] IMIDAZOLE-4-CARBOXAMIDE ISOMERASE"/>
    <property type="match status" value="1"/>
</dbReference>
<evidence type="ECO:0000256" key="2">
    <source>
        <dbReference type="ARBA" id="ARBA00004496"/>
    </source>
</evidence>
<organism evidence="10">
    <name type="scientific">bioreactor metagenome</name>
    <dbReference type="NCBI Taxonomy" id="1076179"/>
    <lineage>
        <taxon>unclassified sequences</taxon>
        <taxon>metagenomes</taxon>
        <taxon>ecological metagenomes</taxon>
    </lineage>
</organism>
<accession>A0A645B3C3</accession>
<proteinExistence type="inferred from homology"/>
<dbReference type="Pfam" id="PF00977">
    <property type="entry name" value="His_biosynth"/>
    <property type="match status" value="1"/>
</dbReference>
<evidence type="ECO:0000256" key="8">
    <source>
        <dbReference type="ARBA" id="ARBA00023102"/>
    </source>
</evidence>
<evidence type="ECO:0000256" key="7">
    <source>
        <dbReference type="ARBA" id="ARBA00022605"/>
    </source>
</evidence>
<dbReference type="GO" id="GO:0000162">
    <property type="term" value="P:L-tryptophan biosynthetic process"/>
    <property type="evidence" value="ECO:0007669"/>
    <property type="project" value="TreeGrafter"/>
</dbReference>
<dbReference type="AlphaFoldDB" id="A0A645B3C3"/>
<comment type="pathway">
    <text evidence="3">Amino-acid biosynthesis; L-histidine biosynthesis; L-histidine from 5-phospho-alpha-D-ribose 1-diphosphate: step 4/9.</text>
</comment>
<evidence type="ECO:0000313" key="10">
    <source>
        <dbReference type="EMBL" id="MPM59568.1"/>
    </source>
</evidence>
<sequence>MQIFPAIDLRDGKAVRLLRGDYDRMTVYSAQPCGVARRFIRAGARQLHIVDLDGAKDGRPSMANWVEIEALVQQGHAFIEVGGGIRTEEGIRKYLELGVDRCILGTTAVEDFTFTERMARRYREKLAVGVDARDGKVATNGWLKTSDTDSFDFCRRLRDAGVQTVIYTDISRDGALSGTNLEAYRRLAELEGLDIVASGGISDLLEIRALKEMGTAGAILGKAIYDGKLDLGMCLDAAGDRRDESDDEPPLF</sequence>
<keyword evidence="7" id="KW-0028">Amino-acid biosynthesis</keyword>
<name>A0A645B3C3_9ZZZZ</name>
<dbReference type="PANTHER" id="PTHR43090:SF2">
    <property type="entry name" value="1-(5-PHOSPHORIBOSYL)-5-[(5-PHOSPHORIBOSYLAMINO)METHYLIDENEAMINO] IMIDAZOLE-4-CARBOXAMIDE ISOMERASE"/>
    <property type="match status" value="1"/>
</dbReference>
<keyword evidence="9 10" id="KW-0413">Isomerase</keyword>
<evidence type="ECO:0000256" key="6">
    <source>
        <dbReference type="ARBA" id="ARBA00022490"/>
    </source>
</evidence>
<comment type="catalytic activity">
    <reaction evidence="1">
        <text>1-(5-phospho-beta-D-ribosyl)-5-[(5-phospho-beta-D-ribosylamino)methylideneamino]imidazole-4-carboxamide = 5-[(5-phospho-1-deoxy-D-ribulos-1-ylimino)methylamino]-1-(5-phospho-beta-D-ribosyl)imidazole-4-carboxamide</text>
        <dbReference type="Rhea" id="RHEA:15469"/>
        <dbReference type="ChEBI" id="CHEBI:58435"/>
        <dbReference type="ChEBI" id="CHEBI:58525"/>
        <dbReference type="EC" id="5.3.1.16"/>
    </reaction>
</comment>
<keyword evidence="8" id="KW-0368">Histidine biosynthesis</keyword>
<dbReference type="CDD" id="cd04732">
    <property type="entry name" value="HisA"/>
    <property type="match status" value="1"/>
</dbReference>
<dbReference type="SUPFAM" id="SSF51366">
    <property type="entry name" value="Ribulose-phoshate binding barrel"/>
    <property type="match status" value="1"/>
</dbReference>
<dbReference type="Gene3D" id="3.20.20.70">
    <property type="entry name" value="Aldolase class I"/>
    <property type="match status" value="1"/>
</dbReference>